<comment type="caution">
    <text evidence="2">The sequence shown here is derived from an EMBL/GenBank/DDBJ whole genome shotgun (WGS) entry which is preliminary data.</text>
</comment>
<dbReference type="EMBL" id="JACDUS010000005">
    <property type="protein sequence ID" value="MBA2881694.1"/>
    <property type="molecule type" value="Genomic_DNA"/>
</dbReference>
<organism evidence="2 3">
    <name type="scientific">Desulfosalsimonas propionicica</name>
    <dbReference type="NCBI Taxonomy" id="332175"/>
    <lineage>
        <taxon>Bacteria</taxon>
        <taxon>Pseudomonadati</taxon>
        <taxon>Thermodesulfobacteriota</taxon>
        <taxon>Desulfobacteria</taxon>
        <taxon>Desulfobacterales</taxon>
        <taxon>Desulfosalsimonadaceae</taxon>
        <taxon>Desulfosalsimonas</taxon>
    </lineage>
</organism>
<proteinExistence type="predicted"/>
<name>A0A7W0C9S7_9BACT</name>
<dbReference type="AlphaFoldDB" id="A0A7W0C9S7"/>
<keyword evidence="3" id="KW-1185">Reference proteome</keyword>
<feature type="transmembrane region" description="Helical" evidence="1">
    <location>
        <begin position="35"/>
        <end position="52"/>
    </location>
</feature>
<feature type="transmembrane region" description="Helical" evidence="1">
    <location>
        <begin position="126"/>
        <end position="146"/>
    </location>
</feature>
<keyword evidence="1" id="KW-0812">Transmembrane</keyword>
<sequence>MARKNTYILPTRHGLMFLLVLAAMLAGSINYNNNLGFLLVFLLGSMAVVSMVHTHRNLKGLKILSVSARPVFAQETAVFVFLISPEGRRRNALEFFFENPGSAIENLSPDAEARISVRVAAPKRGLLVPGPLTVSTCFPLGLFYAWTRVRLNCFCTVYPNPIAAAFEFSEIAEGGTNQDSAPLLSGTDDFLGLKVYQPGDPVRRISWKALSRGQGLFTKEFAGHGRSNMVFDYEQMTGPDTETRLSQLCDLVRRAADANMEYGLNLPGSFIAPGSGRDHRHRCLKALALFGINQEPRDK</sequence>
<keyword evidence="1" id="KW-1133">Transmembrane helix</keyword>
<keyword evidence="1" id="KW-0472">Membrane</keyword>
<evidence type="ECO:0000313" key="3">
    <source>
        <dbReference type="Proteomes" id="UP000525298"/>
    </source>
</evidence>
<dbReference type="PANTHER" id="PTHR34351:SF1">
    <property type="entry name" value="SLR1927 PROTEIN"/>
    <property type="match status" value="1"/>
</dbReference>
<dbReference type="RefSeq" id="WP_181551358.1">
    <property type="nucleotide sequence ID" value="NZ_JACDUS010000005.1"/>
</dbReference>
<feature type="transmembrane region" description="Helical" evidence="1">
    <location>
        <begin position="12"/>
        <end position="29"/>
    </location>
</feature>
<evidence type="ECO:0000256" key="1">
    <source>
        <dbReference type="SAM" id="Phobius"/>
    </source>
</evidence>
<dbReference type="PANTHER" id="PTHR34351">
    <property type="entry name" value="SLR1927 PROTEIN-RELATED"/>
    <property type="match status" value="1"/>
</dbReference>
<gene>
    <name evidence="2" type="ORF">HNR65_002025</name>
</gene>
<protein>
    <submittedName>
        <fullName evidence="2">Uncharacterized protein (DUF58 family)</fullName>
    </submittedName>
</protein>
<evidence type="ECO:0000313" key="2">
    <source>
        <dbReference type="EMBL" id="MBA2881694.1"/>
    </source>
</evidence>
<reference evidence="2 3" key="1">
    <citation type="submission" date="2020-07" db="EMBL/GenBank/DDBJ databases">
        <title>Genomic Encyclopedia of Type Strains, Phase IV (KMG-IV): sequencing the most valuable type-strain genomes for metagenomic binning, comparative biology and taxonomic classification.</title>
        <authorList>
            <person name="Goeker M."/>
        </authorList>
    </citation>
    <scope>NUCLEOTIDE SEQUENCE [LARGE SCALE GENOMIC DNA]</scope>
    <source>
        <strain evidence="2 3">DSM 17721</strain>
    </source>
</reference>
<dbReference type="Proteomes" id="UP000525298">
    <property type="component" value="Unassembled WGS sequence"/>
</dbReference>
<accession>A0A7W0C9S7</accession>